<dbReference type="AlphaFoldDB" id="A0A3D8YJU6"/>
<reference evidence="3 4" key="1">
    <citation type="submission" date="2018-07" db="EMBL/GenBank/DDBJ databases">
        <title>Dyadobacter roseus sp. nov., isolated from rose rhizosphere soil.</title>
        <authorList>
            <person name="Chen L."/>
        </authorList>
    </citation>
    <scope>NUCLEOTIDE SEQUENCE [LARGE SCALE GENOMIC DNA]</scope>
    <source>
        <strain evidence="3 4">RS19</strain>
    </source>
</reference>
<organism evidence="3 4">
    <name type="scientific">Dyadobacter luteus</name>
    <dbReference type="NCBI Taxonomy" id="2259619"/>
    <lineage>
        <taxon>Bacteria</taxon>
        <taxon>Pseudomonadati</taxon>
        <taxon>Bacteroidota</taxon>
        <taxon>Cytophagia</taxon>
        <taxon>Cytophagales</taxon>
        <taxon>Spirosomataceae</taxon>
        <taxon>Dyadobacter</taxon>
    </lineage>
</organism>
<name>A0A3D8YJU6_9BACT</name>
<dbReference type="PROSITE" id="PS50856">
    <property type="entry name" value="AMOP"/>
    <property type="match status" value="1"/>
</dbReference>
<dbReference type="Pfam" id="PF03782">
    <property type="entry name" value="AMOP"/>
    <property type="match status" value="1"/>
</dbReference>
<protein>
    <recommendedName>
        <fullName evidence="2">AMOP domain-containing protein</fullName>
    </recommendedName>
</protein>
<gene>
    <name evidence="3" type="ORF">DSL64_02675</name>
</gene>
<feature type="chain" id="PRO_5017545623" description="AMOP domain-containing protein" evidence="1">
    <location>
        <begin position="25"/>
        <end position="171"/>
    </location>
</feature>
<dbReference type="Proteomes" id="UP000256373">
    <property type="component" value="Unassembled WGS sequence"/>
</dbReference>
<evidence type="ECO:0000313" key="3">
    <source>
        <dbReference type="EMBL" id="REA64471.1"/>
    </source>
</evidence>
<feature type="domain" description="AMOP" evidence="2">
    <location>
        <begin position="14"/>
        <end position="171"/>
    </location>
</feature>
<evidence type="ECO:0000313" key="4">
    <source>
        <dbReference type="Proteomes" id="UP000256373"/>
    </source>
</evidence>
<comment type="caution">
    <text evidence="3">The sequence shown here is derived from an EMBL/GenBank/DDBJ whole genome shotgun (WGS) entry which is preliminary data.</text>
</comment>
<sequence>MLNKKTIMKSIALLALIVTTIFLTETDDTTDKRTWHQQLPPCPCTNPDFNKIILNDGWAKDKGDLDTYHHGATECFRSYPYTKTSAGKSGQQCCYDSNGKLISSGSGAGTPDKASTCSGEDKSGTMKIRFFALLPHYFRDVKPWKQAGEASEAWKIYNKEWVPSQPDCSVK</sequence>
<dbReference type="InterPro" id="IPR005533">
    <property type="entry name" value="AMOP_dom"/>
</dbReference>
<evidence type="ECO:0000256" key="1">
    <source>
        <dbReference type="SAM" id="SignalP"/>
    </source>
</evidence>
<proteinExistence type="predicted"/>
<evidence type="ECO:0000259" key="2">
    <source>
        <dbReference type="PROSITE" id="PS50856"/>
    </source>
</evidence>
<feature type="signal peptide" evidence="1">
    <location>
        <begin position="1"/>
        <end position="24"/>
    </location>
</feature>
<keyword evidence="1" id="KW-0732">Signal</keyword>
<dbReference type="SMART" id="SM00723">
    <property type="entry name" value="AMOP"/>
    <property type="match status" value="1"/>
</dbReference>
<accession>A0A3D8YJU6</accession>
<keyword evidence="4" id="KW-1185">Reference proteome</keyword>
<dbReference type="EMBL" id="QNUL01000001">
    <property type="protein sequence ID" value="REA64471.1"/>
    <property type="molecule type" value="Genomic_DNA"/>
</dbReference>